<protein>
    <submittedName>
        <fullName evidence="2">Uncharacterized protein</fullName>
    </submittedName>
</protein>
<dbReference type="Proteomes" id="UP001642484">
    <property type="component" value="Unassembled WGS sequence"/>
</dbReference>
<accession>A0ABP0HE07</accession>
<evidence type="ECO:0000256" key="1">
    <source>
        <dbReference type="SAM" id="MobiDB-lite"/>
    </source>
</evidence>
<reference evidence="2 3" key="1">
    <citation type="submission" date="2024-02" db="EMBL/GenBank/DDBJ databases">
        <authorList>
            <person name="Chen Y."/>
            <person name="Shah S."/>
            <person name="Dougan E. K."/>
            <person name="Thang M."/>
            <person name="Chan C."/>
        </authorList>
    </citation>
    <scope>NUCLEOTIDE SEQUENCE [LARGE SCALE GENOMIC DNA]</scope>
</reference>
<gene>
    <name evidence="2" type="ORF">CCMP2556_LOCUS1192</name>
</gene>
<dbReference type="EMBL" id="CAXAMN010000403">
    <property type="protein sequence ID" value="CAK8988252.1"/>
    <property type="molecule type" value="Genomic_DNA"/>
</dbReference>
<evidence type="ECO:0000313" key="2">
    <source>
        <dbReference type="EMBL" id="CAK8988252.1"/>
    </source>
</evidence>
<feature type="compositionally biased region" description="Basic and acidic residues" evidence="1">
    <location>
        <begin position="67"/>
        <end position="76"/>
    </location>
</feature>
<feature type="region of interest" description="Disordered" evidence="1">
    <location>
        <begin position="67"/>
        <end position="132"/>
    </location>
</feature>
<evidence type="ECO:0000313" key="3">
    <source>
        <dbReference type="Proteomes" id="UP001642484"/>
    </source>
</evidence>
<sequence length="163" mass="18332">MKALSVVPLMGLQSSRIFGLSDMVALQVDLPPDVQRMFEEMCELEGVSQTEMLTRWIDARWEAMGYKDSDLEREEVAQDTASESEADSCKGEACLEKGQDKPHLESTASQDATEEDEEESEENEENSQTTNEHQFCNVSFVGSRGCTGRCHARHRHLDAAVWQ</sequence>
<comment type="caution">
    <text evidence="2">The sequence shown here is derived from an EMBL/GenBank/DDBJ whole genome shotgun (WGS) entry which is preliminary data.</text>
</comment>
<keyword evidence="3" id="KW-1185">Reference proteome</keyword>
<organism evidence="2 3">
    <name type="scientific">Durusdinium trenchii</name>
    <dbReference type="NCBI Taxonomy" id="1381693"/>
    <lineage>
        <taxon>Eukaryota</taxon>
        <taxon>Sar</taxon>
        <taxon>Alveolata</taxon>
        <taxon>Dinophyceae</taxon>
        <taxon>Suessiales</taxon>
        <taxon>Symbiodiniaceae</taxon>
        <taxon>Durusdinium</taxon>
    </lineage>
</organism>
<feature type="compositionally biased region" description="Acidic residues" evidence="1">
    <location>
        <begin position="112"/>
        <end position="125"/>
    </location>
</feature>
<proteinExistence type="predicted"/>
<name>A0ABP0HE07_9DINO</name>
<feature type="compositionally biased region" description="Basic and acidic residues" evidence="1">
    <location>
        <begin position="87"/>
        <end position="104"/>
    </location>
</feature>